<dbReference type="AlphaFoldDB" id="A0AAW9TZN6"/>
<dbReference type="EMBL" id="WISR01000231">
    <property type="protein sequence ID" value="MQW36644.1"/>
    <property type="molecule type" value="Genomic_DNA"/>
</dbReference>
<proteinExistence type="predicted"/>
<comment type="caution">
    <text evidence="2">The sequence shown here is derived from an EMBL/GenBank/DDBJ whole genome shotgun (WGS) entry which is preliminary data.</text>
</comment>
<dbReference type="Pfam" id="PF04964">
    <property type="entry name" value="Flp_Fap"/>
    <property type="match status" value="1"/>
</dbReference>
<protein>
    <submittedName>
        <fullName evidence="2">Flp family type IVb pilin</fullName>
    </submittedName>
</protein>
<feature type="transmembrane region" description="Helical" evidence="1">
    <location>
        <begin position="21"/>
        <end position="48"/>
    </location>
</feature>
<sequence length="57" mass="6131">METLRRLLRDHDGATAVEYGLLAALISVGLLIGLQNFSGALLGMLTFVTNTIEAAWI</sequence>
<keyword evidence="1" id="KW-0472">Membrane</keyword>
<keyword evidence="1" id="KW-1133">Transmembrane helix</keyword>
<accession>A0AAW9TZN6</accession>
<gene>
    <name evidence="2" type="ORF">GHK53_28665</name>
</gene>
<dbReference type="KEGG" id="smer:DU99_14555"/>
<evidence type="ECO:0000313" key="3">
    <source>
        <dbReference type="Proteomes" id="UP000429484"/>
    </source>
</evidence>
<evidence type="ECO:0000256" key="1">
    <source>
        <dbReference type="SAM" id="Phobius"/>
    </source>
</evidence>
<dbReference type="RefSeq" id="WP_010970082.1">
    <property type="nucleotide sequence ID" value="NZ_BJNJ01000086.1"/>
</dbReference>
<evidence type="ECO:0000313" key="2">
    <source>
        <dbReference type="EMBL" id="MQW36644.1"/>
    </source>
</evidence>
<dbReference type="Proteomes" id="UP000429484">
    <property type="component" value="Unassembled WGS sequence"/>
</dbReference>
<keyword evidence="1" id="KW-0812">Transmembrane</keyword>
<reference evidence="2 3" key="1">
    <citation type="journal article" date="2013" name="Genome Biol.">
        <title>Comparative genomics of the core and accessory genomes of 48 Sinorhizobium strains comprising five genospecies.</title>
        <authorList>
            <person name="Sugawara M."/>
            <person name="Epstein B."/>
            <person name="Badgley B.D."/>
            <person name="Unno T."/>
            <person name="Xu L."/>
            <person name="Reese J."/>
            <person name="Gyaneshwar P."/>
            <person name="Denny R."/>
            <person name="Mudge J."/>
            <person name="Bharti A.K."/>
            <person name="Farmer A.D."/>
            <person name="May G.D."/>
            <person name="Woodward J.E."/>
            <person name="Medigue C."/>
            <person name="Vallenet D."/>
            <person name="Lajus A."/>
            <person name="Rouy Z."/>
            <person name="Martinez-Vaz B."/>
            <person name="Tiffin P."/>
            <person name="Young N.D."/>
            <person name="Sadowsky M.J."/>
        </authorList>
    </citation>
    <scope>NUCLEOTIDE SEQUENCE [LARGE SCALE GENOMIC DNA]</scope>
    <source>
        <strain evidence="2 3">N6B1</strain>
    </source>
</reference>
<dbReference type="InterPro" id="IPR007047">
    <property type="entry name" value="Flp_Fap"/>
</dbReference>
<organism evidence="2 3">
    <name type="scientific">Rhizobium meliloti</name>
    <name type="common">Ensifer meliloti</name>
    <name type="synonym">Sinorhizobium meliloti</name>
    <dbReference type="NCBI Taxonomy" id="382"/>
    <lineage>
        <taxon>Bacteria</taxon>
        <taxon>Pseudomonadati</taxon>
        <taxon>Pseudomonadota</taxon>
        <taxon>Alphaproteobacteria</taxon>
        <taxon>Hyphomicrobiales</taxon>
        <taxon>Rhizobiaceae</taxon>
        <taxon>Sinorhizobium/Ensifer group</taxon>
        <taxon>Sinorhizobium</taxon>
    </lineage>
</organism>
<dbReference type="GeneID" id="89577026"/>
<name>A0AAW9TZN6_RHIML</name>